<accession>A0AAP2ZA45</accession>
<dbReference type="GO" id="GO:0016740">
    <property type="term" value="F:transferase activity"/>
    <property type="evidence" value="ECO:0007669"/>
    <property type="project" value="UniProtKB-ARBA"/>
</dbReference>
<protein>
    <submittedName>
        <fullName evidence="1">METTL5 family protein</fullName>
    </submittedName>
</protein>
<proteinExistence type="predicted"/>
<dbReference type="SUPFAM" id="SSF53335">
    <property type="entry name" value="S-adenosyl-L-methionine-dependent methyltransferases"/>
    <property type="match status" value="1"/>
</dbReference>
<dbReference type="PANTHER" id="PTHR23290">
    <property type="entry name" value="RRNA N6-ADENOSINE-METHYLTRANSFERASE METTL5"/>
    <property type="match status" value="1"/>
</dbReference>
<evidence type="ECO:0000313" key="1">
    <source>
        <dbReference type="EMBL" id="MCU4753382.1"/>
    </source>
</evidence>
<dbReference type="AlphaFoldDB" id="A0AAP2ZA45"/>
<dbReference type="EMBL" id="JAOPJZ010000016">
    <property type="protein sequence ID" value="MCU4753382.1"/>
    <property type="molecule type" value="Genomic_DNA"/>
</dbReference>
<evidence type="ECO:0000313" key="2">
    <source>
        <dbReference type="Proteomes" id="UP001321047"/>
    </source>
</evidence>
<dbReference type="Pfam" id="PF06325">
    <property type="entry name" value="PrmA"/>
    <property type="match status" value="1"/>
</dbReference>
<keyword evidence="2" id="KW-1185">Reference proteome</keyword>
<dbReference type="RefSeq" id="WP_342809700.1">
    <property type="nucleotide sequence ID" value="NZ_JAOPJZ010000016.1"/>
</dbReference>
<dbReference type="PANTHER" id="PTHR23290:SF0">
    <property type="entry name" value="RRNA N6-ADENOSINE-METHYLTRANSFERASE METTL5"/>
    <property type="match status" value="1"/>
</dbReference>
<dbReference type="Gene3D" id="3.40.50.150">
    <property type="entry name" value="Vaccinia Virus protein VP39"/>
    <property type="match status" value="1"/>
</dbReference>
<name>A0AAP2ZA45_9EURY</name>
<organism evidence="1 2">
    <name type="scientific">Natronosalvus hydrolyticus</name>
    <dbReference type="NCBI Taxonomy" id="2979988"/>
    <lineage>
        <taxon>Archaea</taxon>
        <taxon>Methanobacteriati</taxon>
        <taxon>Methanobacteriota</taxon>
        <taxon>Stenosarchaea group</taxon>
        <taxon>Halobacteria</taxon>
        <taxon>Halobacteriales</taxon>
        <taxon>Natrialbaceae</taxon>
        <taxon>Natronosalvus</taxon>
    </lineage>
</organism>
<dbReference type="InterPro" id="IPR029063">
    <property type="entry name" value="SAM-dependent_MTases_sf"/>
</dbReference>
<reference evidence="1 2" key="1">
    <citation type="submission" date="2022-09" db="EMBL/GenBank/DDBJ databases">
        <title>Enrichment on poylsaccharides allowed isolation of novel metabolic and taxonomic groups of Haloarchaea.</title>
        <authorList>
            <person name="Sorokin D.Y."/>
            <person name="Elcheninov A.G."/>
            <person name="Khizhniak T.V."/>
            <person name="Kolganova T.V."/>
            <person name="Kublanov I.V."/>
        </authorList>
    </citation>
    <scope>NUCLEOTIDE SEQUENCE [LARGE SCALE GENOMIC DNA]</scope>
    <source>
        <strain evidence="1 2">AArc-curdl1</strain>
    </source>
</reference>
<dbReference type="CDD" id="cd02440">
    <property type="entry name" value="AdoMet_MTases"/>
    <property type="match status" value="1"/>
</dbReference>
<dbReference type="InterPro" id="IPR051720">
    <property type="entry name" value="rRNA_MeTrfase/Polyamine_Synth"/>
</dbReference>
<sequence>MTRGPARRTLERQLESVADFSDPRAPLEQYLTTPTIAAHIAHLAAMHDDVAGTTVIDLGTGTGMLALAIGQYGPERVIGLDIDRAALQTARANEHRVRAALEDNGKKGPHANADRTQPNYEWVQADVRTLPLCLESSRWDRTESTRKRSTSSAVTIDTDQAPVVVVSNPPFGAQRGNRHADRPFLEEASVLADVSYTIHNAGSQEFVESFATDHGGTVTHAFQAILEVGHRFEFHDDEQADLETEVYRIKWDQAQNSAVAR</sequence>
<comment type="caution">
    <text evidence="1">The sequence shown here is derived from an EMBL/GenBank/DDBJ whole genome shotgun (WGS) entry which is preliminary data.</text>
</comment>
<gene>
    <name evidence="1" type="ORF">OB919_15570</name>
</gene>
<dbReference type="Proteomes" id="UP001321047">
    <property type="component" value="Unassembled WGS sequence"/>
</dbReference>